<protein>
    <submittedName>
        <fullName evidence="1">Uncharacterized protein</fullName>
    </submittedName>
</protein>
<dbReference type="InterPro" id="IPR056908">
    <property type="entry name" value="Gp80-like"/>
</dbReference>
<dbReference type="Proteomes" id="UP000006746">
    <property type="component" value="Unassembled WGS sequence"/>
</dbReference>
<dbReference type="AlphaFoldDB" id="K2J0X7"/>
<evidence type="ECO:0000313" key="1">
    <source>
        <dbReference type="EMBL" id="EKE68693.1"/>
    </source>
</evidence>
<dbReference type="Pfam" id="PF23140">
    <property type="entry name" value="Gp80"/>
    <property type="match status" value="1"/>
</dbReference>
<name>K2J0X7_9PROT</name>
<dbReference type="RefSeq" id="WP_008946035.1">
    <property type="nucleotide sequence ID" value="NZ_AMRL01000034.1"/>
</dbReference>
<reference evidence="1 2" key="1">
    <citation type="journal article" date="2012" name="J. Bacteriol.">
        <title>Genome Sequence of Oceanibaculum indicum Type Strain P24.</title>
        <authorList>
            <person name="Lai Q."/>
            <person name="Shao Z."/>
        </authorList>
    </citation>
    <scope>NUCLEOTIDE SEQUENCE [LARGE SCALE GENOMIC DNA]</scope>
    <source>
        <strain evidence="1 2">P24</strain>
    </source>
</reference>
<proteinExistence type="predicted"/>
<dbReference type="EMBL" id="AMRL01000034">
    <property type="protein sequence ID" value="EKE68693.1"/>
    <property type="molecule type" value="Genomic_DNA"/>
</dbReference>
<organism evidence="1 2">
    <name type="scientific">Oceanibaculum indicum P24</name>
    <dbReference type="NCBI Taxonomy" id="1207063"/>
    <lineage>
        <taxon>Bacteria</taxon>
        <taxon>Pseudomonadati</taxon>
        <taxon>Pseudomonadota</taxon>
        <taxon>Alphaproteobacteria</taxon>
        <taxon>Rhodospirillales</taxon>
        <taxon>Oceanibaculaceae</taxon>
        <taxon>Oceanibaculum</taxon>
    </lineage>
</organism>
<gene>
    <name evidence="1" type="ORF">P24_17167</name>
</gene>
<keyword evidence="2" id="KW-1185">Reference proteome</keyword>
<evidence type="ECO:0000313" key="2">
    <source>
        <dbReference type="Proteomes" id="UP000006746"/>
    </source>
</evidence>
<sequence>MANFSTYTRQAIANWLRGNAAMPAQAQPYVSLWDGDPTDGGSDVTAMIRPAGRVAVTFGAPTDGAMANSTAVDFGEADGGASVSHYALHDAATDGNMLGSVALDSSKVVNAGDPVSFPIGDLTADVD</sequence>
<dbReference type="STRING" id="1207063.P24_17167"/>
<comment type="caution">
    <text evidence="1">The sequence shown here is derived from an EMBL/GenBank/DDBJ whole genome shotgun (WGS) entry which is preliminary data.</text>
</comment>
<accession>K2J0X7</accession>